<evidence type="ECO:0000313" key="1">
    <source>
        <dbReference type="EMBL" id="ASD50540.1"/>
    </source>
</evidence>
<dbReference type="Proteomes" id="UP000224101">
    <property type="component" value="Segment"/>
</dbReference>
<sequence length="204" mass="23464">MFPIHLPQNEAWRNRGLHDRHPGRVGRNAPGFRVANQDMTVYKALARDHRADWERTKEAGLTHSNVIPQYVAELVIPEGTAFYAHGYPGAIPLQWMKPWRAYLPGWQKCRAEQAVVKKIEIFYVDAREAYSRDLQGLHKYLKEESVDIPWGQTSVGFSEHDPSFVYKVGDTVAPEFEFSYEPDYCASGIHFFFSKAHALLWGLV</sequence>
<accession>A0A218M3B0</accession>
<dbReference type="GeneID" id="40085691"/>
<proteinExistence type="predicted"/>
<reference evidence="1 2" key="1">
    <citation type="submission" date="2017-08" db="EMBL/GenBank/DDBJ databases">
        <title>Characterization and complete genome sequence of novel bacteriophage infecting the causal agent of bacterial fruit blotch, Acidovorax citrulli.</title>
        <authorList>
            <person name="Midani A.R."/>
            <person name="Park S.-H."/>
            <person name="Choi T.-J."/>
        </authorList>
    </citation>
    <scope>NUCLEOTIDE SEQUENCE [LARGE SCALE GENOMIC DNA]</scope>
</reference>
<name>A0A218M3B0_9CAUD</name>
<dbReference type="KEGG" id="vg:40085691"/>
<dbReference type="OrthoDB" id="39920at10239"/>
<protein>
    <submittedName>
        <fullName evidence="1">Uncharacterized protein</fullName>
    </submittedName>
</protein>
<dbReference type="EMBL" id="KY979132">
    <property type="protein sequence ID" value="ASD50540.1"/>
    <property type="molecule type" value="Genomic_DNA"/>
</dbReference>
<keyword evidence="2" id="KW-1185">Reference proteome</keyword>
<dbReference type="RefSeq" id="YP_009609606.1">
    <property type="nucleotide sequence ID" value="NC_041997.1"/>
</dbReference>
<organism evidence="1 2">
    <name type="scientific">Acidovorax phage ACP17</name>
    <dbReference type="NCBI Taxonomy" id="2010329"/>
    <lineage>
        <taxon>Viruses</taxon>
        <taxon>Duplodnaviria</taxon>
        <taxon>Heunggongvirae</taxon>
        <taxon>Uroviricota</taxon>
        <taxon>Caudoviricetes</taxon>
        <taxon>Busanvirus</taxon>
        <taxon>Busanvirus ACP17</taxon>
    </lineage>
</organism>
<evidence type="ECO:0000313" key="2">
    <source>
        <dbReference type="Proteomes" id="UP000224101"/>
    </source>
</evidence>